<comment type="caution">
    <text evidence="1">The sequence shown here is derived from an EMBL/GenBank/DDBJ whole genome shotgun (WGS) entry which is preliminary data.</text>
</comment>
<protein>
    <submittedName>
        <fullName evidence="1">Uncharacterized protein</fullName>
    </submittedName>
</protein>
<organism evidence="1 2">
    <name type="scientific">Eumeta variegata</name>
    <name type="common">Bagworm moth</name>
    <name type="synonym">Eumeta japonica</name>
    <dbReference type="NCBI Taxonomy" id="151549"/>
    <lineage>
        <taxon>Eukaryota</taxon>
        <taxon>Metazoa</taxon>
        <taxon>Ecdysozoa</taxon>
        <taxon>Arthropoda</taxon>
        <taxon>Hexapoda</taxon>
        <taxon>Insecta</taxon>
        <taxon>Pterygota</taxon>
        <taxon>Neoptera</taxon>
        <taxon>Endopterygota</taxon>
        <taxon>Lepidoptera</taxon>
        <taxon>Glossata</taxon>
        <taxon>Ditrysia</taxon>
        <taxon>Tineoidea</taxon>
        <taxon>Psychidae</taxon>
        <taxon>Oiketicinae</taxon>
        <taxon>Eumeta</taxon>
    </lineage>
</organism>
<evidence type="ECO:0000313" key="1">
    <source>
        <dbReference type="EMBL" id="GBP80587.1"/>
    </source>
</evidence>
<sequence>MNGSKKLVRVCKDRSVRVLHFEPLTLAQCVLVAANDRRRHVDDRVRDRRLNVLTELLSMWFDLALVKNSSVSCSKVAQVTSVFLWLEFIIAIVFTSPGLHSDLSLTSLEGDEGETLRRGALTAACADAAAAFAALEGSRVRDSIAAHARRALERERQIDEKNEIIADLSSKVSQFCYYSVIRSMVYLGLKDIRIDAIDISANFGNIFFGRPELRLVQRNHIID</sequence>
<proteinExistence type="predicted"/>
<name>A0A4C1Z1W0_EUMVA</name>
<dbReference type="OrthoDB" id="10558393at2759"/>
<dbReference type="AlphaFoldDB" id="A0A4C1Z1W0"/>
<dbReference type="Proteomes" id="UP000299102">
    <property type="component" value="Unassembled WGS sequence"/>
</dbReference>
<evidence type="ECO:0000313" key="2">
    <source>
        <dbReference type="Proteomes" id="UP000299102"/>
    </source>
</evidence>
<accession>A0A4C1Z1W0</accession>
<gene>
    <name evidence="1" type="ORF">EVAR_66138_1</name>
</gene>
<keyword evidence="2" id="KW-1185">Reference proteome</keyword>
<reference evidence="1 2" key="1">
    <citation type="journal article" date="2019" name="Commun. Biol.">
        <title>The bagworm genome reveals a unique fibroin gene that provides high tensile strength.</title>
        <authorList>
            <person name="Kono N."/>
            <person name="Nakamura H."/>
            <person name="Ohtoshi R."/>
            <person name="Tomita M."/>
            <person name="Numata K."/>
            <person name="Arakawa K."/>
        </authorList>
    </citation>
    <scope>NUCLEOTIDE SEQUENCE [LARGE SCALE GENOMIC DNA]</scope>
</reference>
<dbReference type="EMBL" id="BGZK01001469">
    <property type="protein sequence ID" value="GBP80587.1"/>
    <property type="molecule type" value="Genomic_DNA"/>
</dbReference>